<dbReference type="Gene3D" id="1.10.357.10">
    <property type="entry name" value="Tetracycline Repressor, domain 2"/>
    <property type="match status" value="2"/>
</dbReference>
<evidence type="ECO:0000256" key="2">
    <source>
        <dbReference type="ARBA" id="ARBA00023125"/>
    </source>
</evidence>
<dbReference type="InterPro" id="IPR023772">
    <property type="entry name" value="DNA-bd_HTH_TetR-type_CS"/>
</dbReference>
<dbReference type="GO" id="GO:0000976">
    <property type="term" value="F:transcription cis-regulatory region binding"/>
    <property type="evidence" value="ECO:0007669"/>
    <property type="project" value="TreeGrafter"/>
</dbReference>
<dbReference type="InterPro" id="IPR001647">
    <property type="entry name" value="HTH_TetR"/>
</dbReference>
<dbReference type="PRINTS" id="PR00455">
    <property type="entry name" value="HTHTETR"/>
</dbReference>
<sequence length="360" mass="40029">MSTSQIAAEVGITAGALYRHFKGKQDLLSHALTDGFDQATRFVLEGSPEDLGEVITGIATTAGERRYMGVLWNREARFLDDEARTAMRARFFTFIDEFSRQLRSARPDLSAGQADLLTWAALAVLTSPSYHSTELEPDDIIDMLERMALAVCTTSLTGSDDGAEPQPVPTVVGLRPHGRREAILAAATPLIHQFGYQAVSMEDVGESVGISGAAVYKYFAKKSDLLSAVIARASEPLQLGASRALGRARDSAEGVTNLLDAYIEFALVHHDLVGILVAEVTNLPEEHRRQVRRSQHDYVAEWIRLVRETRPQIEERRARFLVHAVLTVVNDVTRTDHLRRRRSVEQDLQIMCRRILNVTL</sequence>
<feature type="DNA-binding region" description="H-T-H motif" evidence="4">
    <location>
        <begin position="2"/>
        <end position="21"/>
    </location>
</feature>
<reference evidence="6 7" key="1">
    <citation type="submission" date="2020-07" db="EMBL/GenBank/DDBJ databases">
        <title>Sequencing the genomes of 1000 actinobacteria strains.</title>
        <authorList>
            <person name="Klenk H.-P."/>
        </authorList>
    </citation>
    <scope>NUCLEOTIDE SEQUENCE [LARGE SCALE GENOMIC DNA]</scope>
    <source>
        <strain evidence="6 7">DSM 26487</strain>
    </source>
</reference>
<feature type="domain" description="HTH tetR-type" evidence="5">
    <location>
        <begin position="1"/>
        <end position="39"/>
    </location>
</feature>
<gene>
    <name evidence="6" type="ORF">BJ988_002897</name>
</gene>
<dbReference type="InterPro" id="IPR041490">
    <property type="entry name" value="KstR2_TetR_C"/>
</dbReference>
<name>A0A7Z0DN09_9ACTN</name>
<dbReference type="Pfam" id="PF00440">
    <property type="entry name" value="TetR_N"/>
    <property type="match status" value="2"/>
</dbReference>
<accession>A0A7Z0DN09</accession>
<dbReference type="InterPro" id="IPR009057">
    <property type="entry name" value="Homeodomain-like_sf"/>
</dbReference>
<dbReference type="SUPFAM" id="SSF46689">
    <property type="entry name" value="Homeodomain-like"/>
    <property type="match status" value="2"/>
</dbReference>
<keyword evidence="2 4" id="KW-0238">DNA-binding</keyword>
<evidence type="ECO:0000256" key="3">
    <source>
        <dbReference type="ARBA" id="ARBA00023163"/>
    </source>
</evidence>
<dbReference type="PROSITE" id="PS50977">
    <property type="entry name" value="HTH_TETR_2"/>
    <property type="match status" value="2"/>
</dbReference>
<keyword evidence="3" id="KW-0804">Transcription</keyword>
<dbReference type="EMBL" id="JACBZR010000001">
    <property type="protein sequence ID" value="NYI78249.1"/>
    <property type="molecule type" value="Genomic_DNA"/>
</dbReference>
<evidence type="ECO:0000313" key="7">
    <source>
        <dbReference type="Proteomes" id="UP000564496"/>
    </source>
</evidence>
<feature type="DNA-binding region" description="H-T-H motif" evidence="4">
    <location>
        <begin position="200"/>
        <end position="219"/>
    </location>
</feature>
<dbReference type="GO" id="GO:0003700">
    <property type="term" value="F:DNA-binding transcription factor activity"/>
    <property type="evidence" value="ECO:0007669"/>
    <property type="project" value="TreeGrafter"/>
</dbReference>
<dbReference type="AlphaFoldDB" id="A0A7Z0DN09"/>
<keyword evidence="7" id="KW-1185">Reference proteome</keyword>
<evidence type="ECO:0000256" key="4">
    <source>
        <dbReference type="PROSITE-ProRule" id="PRU00335"/>
    </source>
</evidence>
<evidence type="ECO:0000313" key="6">
    <source>
        <dbReference type="EMBL" id="NYI78249.1"/>
    </source>
</evidence>
<dbReference type="PANTHER" id="PTHR30055">
    <property type="entry name" value="HTH-TYPE TRANSCRIPTIONAL REGULATOR RUTR"/>
    <property type="match status" value="1"/>
</dbReference>
<dbReference type="PROSITE" id="PS01081">
    <property type="entry name" value="HTH_TETR_1"/>
    <property type="match status" value="1"/>
</dbReference>
<feature type="domain" description="HTH tetR-type" evidence="5">
    <location>
        <begin position="177"/>
        <end position="237"/>
    </location>
</feature>
<evidence type="ECO:0000259" key="5">
    <source>
        <dbReference type="PROSITE" id="PS50977"/>
    </source>
</evidence>
<dbReference type="Pfam" id="PF17932">
    <property type="entry name" value="TetR_C_24"/>
    <property type="match status" value="1"/>
</dbReference>
<dbReference type="Proteomes" id="UP000564496">
    <property type="component" value="Unassembled WGS sequence"/>
</dbReference>
<protein>
    <submittedName>
        <fullName evidence="6">AcrR family transcriptional regulator</fullName>
    </submittedName>
</protein>
<dbReference type="Gene3D" id="1.10.10.60">
    <property type="entry name" value="Homeodomain-like"/>
    <property type="match status" value="2"/>
</dbReference>
<evidence type="ECO:0000256" key="1">
    <source>
        <dbReference type="ARBA" id="ARBA00023015"/>
    </source>
</evidence>
<proteinExistence type="predicted"/>
<keyword evidence="1" id="KW-0805">Transcription regulation</keyword>
<dbReference type="InterPro" id="IPR050109">
    <property type="entry name" value="HTH-type_TetR-like_transc_reg"/>
</dbReference>
<comment type="caution">
    <text evidence="6">The sequence shown here is derived from an EMBL/GenBank/DDBJ whole genome shotgun (WGS) entry which is preliminary data.</text>
</comment>
<dbReference type="PANTHER" id="PTHR30055:SF234">
    <property type="entry name" value="HTH-TYPE TRANSCRIPTIONAL REGULATOR BETI"/>
    <property type="match status" value="1"/>
</dbReference>
<organism evidence="6 7">
    <name type="scientific">Nocardioides panzhihuensis</name>
    <dbReference type="NCBI Taxonomy" id="860243"/>
    <lineage>
        <taxon>Bacteria</taxon>
        <taxon>Bacillati</taxon>
        <taxon>Actinomycetota</taxon>
        <taxon>Actinomycetes</taxon>
        <taxon>Propionibacteriales</taxon>
        <taxon>Nocardioidaceae</taxon>
        <taxon>Nocardioides</taxon>
    </lineage>
</organism>